<dbReference type="GO" id="GO:0005506">
    <property type="term" value="F:iron ion binding"/>
    <property type="evidence" value="ECO:0007669"/>
    <property type="project" value="InterPro"/>
</dbReference>
<evidence type="ECO:0000256" key="6">
    <source>
        <dbReference type="ARBA" id="ARBA00023033"/>
    </source>
</evidence>
<protein>
    <submittedName>
        <fullName evidence="9">Cytochrome P450 78A3</fullName>
    </submittedName>
</protein>
<evidence type="ECO:0000256" key="3">
    <source>
        <dbReference type="ARBA" id="ARBA00022617"/>
    </source>
</evidence>
<feature type="transmembrane region" description="Helical" evidence="8">
    <location>
        <begin position="7"/>
        <end position="27"/>
    </location>
</feature>
<feature type="transmembrane region" description="Helical" evidence="8">
    <location>
        <begin position="33"/>
        <end position="52"/>
    </location>
</feature>
<dbReference type="Gene3D" id="1.10.630.10">
    <property type="entry name" value="Cytochrome P450"/>
    <property type="match status" value="1"/>
</dbReference>
<accession>A0AAW0QMT0</accession>
<feature type="binding site" description="axial binding residue" evidence="7">
    <location>
        <position position="500"/>
    </location>
    <ligand>
        <name>heme</name>
        <dbReference type="ChEBI" id="CHEBI:30413"/>
    </ligand>
    <ligandPart>
        <name>Fe</name>
        <dbReference type="ChEBI" id="CHEBI:18248"/>
    </ligandPart>
</feature>
<evidence type="ECO:0000313" key="9">
    <source>
        <dbReference type="EMBL" id="KAK8106713.1"/>
    </source>
</evidence>
<dbReference type="InterPro" id="IPR001128">
    <property type="entry name" value="Cyt_P450"/>
</dbReference>
<dbReference type="InterPro" id="IPR002403">
    <property type="entry name" value="Cyt_P450_E_grp-IV"/>
</dbReference>
<keyword evidence="8" id="KW-0812">Transmembrane</keyword>
<name>A0AAW0QMT0_9PEZI</name>
<dbReference type="GO" id="GO:0020037">
    <property type="term" value="F:heme binding"/>
    <property type="evidence" value="ECO:0007669"/>
    <property type="project" value="InterPro"/>
</dbReference>
<dbReference type="InterPro" id="IPR036396">
    <property type="entry name" value="Cyt_P450_sf"/>
</dbReference>
<keyword evidence="8" id="KW-0472">Membrane</keyword>
<keyword evidence="4 7" id="KW-0479">Metal-binding</keyword>
<dbReference type="PANTHER" id="PTHR24305:SF166">
    <property type="entry name" value="CYTOCHROME P450 12A4, MITOCHONDRIAL-RELATED"/>
    <property type="match status" value="1"/>
</dbReference>
<comment type="caution">
    <text evidence="9">The sequence shown here is derived from an EMBL/GenBank/DDBJ whole genome shotgun (WGS) entry which is preliminary data.</text>
</comment>
<evidence type="ECO:0000256" key="2">
    <source>
        <dbReference type="ARBA" id="ARBA00010617"/>
    </source>
</evidence>
<comment type="similarity">
    <text evidence="2">Belongs to the cytochrome P450 family.</text>
</comment>
<organism evidence="9 10">
    <name type="scientific">Apiospora kogelbergensis</name>
    <dbReference type="NCBI Taxonomy" id="1337665"/>
    <lineage>
        <taxon>Eukaryota</taxon>
        <taxon>Fungi</taxon>
        <taxon>Dikarya</taxon>
        <taxon>Ascomycota</taxon>
        <taxon>Pezizomycotina</taxon>
        <taxon>Sordariomycetes</taxon>
        <taxon>Xylariomycetidae</taxon>
        <taxon>Amphisphaeriales</taxon>
        <taxon>Apiosporaceae</taxon>
        <taxon>Apiospora</taxon>
    </lineage>
</organism>
<dbReference type="SUPFAM" id="SSF48264">
    <property type="entry name" value="Cytochrome P450"/>
    <property type="match status" value="1"/>
</dbReference>
<evidence type="ECO:0000256" key="7">
    <source>
        <dbReference type="PIRSR" id="PIRSR602403-1"/>
    </source>
</evidence>
<gene>
    <name evidence="9" type="ORF">PG999_010072</name>
</gene>
<keyword evidence="8" id="KW-1133">Transmembrane helix</keyword>
<dbReference type="Proteomes" id="UP001392437">
    <property type="component" value="Unassembled WGS sequence"/>
</dbReference>
<evidence type="ECO:0000256" key="8">
    <source>
        <dbReference type="SAM" id="Phobius"/>
    </source>
</evidence>
<dbReference type="GO" id="GO:0004497">
    <property type="term" value="F:monooxygenase activity"/>
    <property type="evidence" value="ECO:0007669"/>
    <property type="project" value="UniProtKB-KW"/>
</dbReference>
<dbReference type="AlphaFoldDB" id="A0AAW0QMT0"/>
<dbReference type="PRINTS" id="PR00465">
    <property type="entry name" value="EP450IV"/>
</dbReference>
<sequence length="562" mass="62606">MQLSPAFIFIGLMVVEWILLRTLHLPLWVQSCISTLSLLLVNPIIFSIYRAIIAKRALSPFRDLPGPLATDMFHGNTSALFDLGSQLCLWAENIPNQGLLRFHAYLGTEFLVVTSVEGLNDILGRRTYDFVKPRAFQTWWKRFLGQGLMAEEGDVHKEKRRLVRPVFMSKRVDDLKPLITSKAVKMATRLLQKQSIPYISGTVQSPTPEGLVIDVYELASYIVMDIVCIIGLGMDYDVANNTTHVLLKHQQTVLTYDEKKLSQYKYHLAVPGSLLRLFPSAVEKSMDAAYASARMFVANLARERAEDIKTQSLVKFDYLTLLVQSGLYTAEECAADILSIMTAGYFADDLLQTSHESTASIIAWTFYELAIDKNIQDALRKELQAVKLEASSATKDDIDKLPVLNGVCNEAIRLHPGLPMSIRKALHDTSVSGRAVPAGTYVILPILAINKSTKLWGSDAAQFVPERWVDYSGPEPKVNTLGGASSIVAMQSFLQGPRECIGRSFAIAEIKRVTAAVVTRFHIEAIDKVRWKPEGVISAKPPNGSKLRFRPLECVKHPETAI</sequence>
<dbReference type="EMBL" id="JAQQWP010000008">
    <property type="protein sequence ID" value="KAK8106713.1"/>
    <property type="molecule type" value="Genomic_DNA"/>
</dbReference>
<evidence type="ECO:0000313" key="10">
    <source>
        <dbReference type="Proteomes" id="UP001392437"/>
    </source>
</evidence>
<reference evidence="9 10" key="1">
    <citation type="submission" date="2023-01" db="EMBL/GenBank/DDBJ databases">
        <title>Analysis of 21 Apiospora genomes using comparative genomics revels a genus with tremendous synthesis potential of carbohydrate active enzymes and secondary metabolites.</title>
        <authorList>
            <person name="Sorensen T."/>
        </authorList>
    </citation>
    <scope>NUCLEOTIDE SEQUENCE [LARGE SCALE GENOMIC DNA]</scope>
    <source>
        <strain evidence="9 10">CBS 117206</strain>
    </source>
</reference>
<proteinExistence type="inferred from homology"/>
<keyword evidence="6" id="KW-0503">Monooxygenase</keyword>
<keyword evidence="10" id="KW-1185">Reference proteome</keyword>
<keyword evidence="3 7" id="KW-0349">Heme</keyword>
<dbReference type="PRINTS" id="PR00385">
    <property type="entry name" value="P450"/>
</dbReference>
<evidence type="ECO:0000256" key="4">
    <source>
        <dbReference type="ARBA" id="ARBA00022723"/>
    </source>
</evidence>
<dbReference type="PANTHER" id="PTHR24305">
    <property type="entry name" value="CYTOCHROME P450"/>
    <property type="match status" value="1"/>
</dbReference>
<evidence type="ECO:0000256" key="1">
    <source>
        <dbReference type="ARBA" id="ARBA00001971"/>
    </source>
</evidence>
<keyword evidence="6" id="KW-0560">Oxidoreductase</keyword>
<dbReference type="InterPro" id="IPR050121">
    <property type="entry name" value="Cytochrome_P450_monoxygenase"/>
</dbReference>
<evidence type="ECO:0000256" key="5">
    <source>
        <dbReference type="ARBA" id="ARBA00023004"/>
    </source>
</evidence>
<comment type="cofactor">
    <cofactor evidence="1 7">
        <name>heme</name>
        <dbReference type="ChEBI" id="CHEBI:30413"/>
    </cofactor>
</comment>
<dbReference type="Pfam" id="PF00067">
    <property type="entry name" value="p450"/>
    <property type="match status" value="1"/>
</dbReference>
<dbReference type="GO" id="GO:0016705">
    <property type="term" value="F:oxidoreductase activity, acting on paired donors, with incorporation or reduction of molecular oxygen"/>
    <property type="evidence" value="ECO:0007669"/>
    <property type="project" value="InterPro"/>
</dbReference>
<keyword evidence="5 7" id="KW-0408">Iron</keyword>